<dbReference type="InterPro" id="IPR053013">
    <property type="entry name" value="LAT"/>
</dbReference>
<sequence>MIAANIPTLPPGDSPDLILVPATPEERITSIKLNSIAWKGLLDINTYIEREDHLFSQKLTRNGLTCWILVDKSEPEGERTILSSCETYQKKALLAHSGKVEDVSTHGIGSVYSRPEFRGKGYAKRMLEELSVKLDTWKMEKETRSRSLFTVLFSDIGKNFYAQFGWMPFLSSHIDLPPLAKQRLSNGAAAKERETRDLLAQDVQTCICNEVVINKLRDRLRDASLSSTGSKIAIMPDFDHFVWHWAREEFFAKRLMPQHSPPVIKGAGNDQARVYCSWTRNFGEAPEDKVLYILRWVYDDPTSAEEEQNLVEAMAAILRRAQQEADEWKLSKVEFWNPTPLLQKAVAMLDSDARVVHREKSSISSLRWTGAEQGLGDDVEWFLNEKYTWC</sequence>
<organism evidence="2 3">
    <name type="scientific">Penicillium malachiteum</name>
    <dbReference type="NCBI Taxonomy" id="1324776"/>
    <lineage>
        <taxon>Eukaryota</taxon>
        <taxon>Fungi</taxon>
        <taxon>Dikarya</taxon>
        <taxon>Ascomycota</taxon>
        <taxon>Pezizomycotina</taxon>
        <taxon>Eurotiomycetes</taxon>
        <taxon>Eurotiomycetidae</taxon>
        <taxon>Eurotiales</taxon>
        <taxon>Aspergillaceae</taxon>
        <taxon>Penicillium</taxon>
    </lineage>
</organism>
<dbReference type="CDD" id="cd04301">
    <property type="entry name" value="NAT_SF"/>
    <property type="match status" value="1"/>
</dbReference>
<keyword evidence="3" id="KW-1185">Reference proteome</keyword>
<dbReference type="EMBL" id="JAQJAN010000001">
    <property type="protein sequence ID" value="KAJ5740321.1"/>
    <property type="molecule type" value="Genomic_DNA"/>
</dbReference>
<evidence type="ECO:0000313" key="3">
    <source>
        <dbReference type="Proteomes" id="UP001215712"/>
    </source>
</evidence>
<dbReference type="SUPFAM" id="SSF55729">
    <property type="entry name" value="Acyl-CoA N-acyltransferases (Nat)"/>
    <property type="match status" value="1"/>
</dbReference>
<comment type="caution">
    <text evidence="2">The sequence shown here is derived from an EMBL/GenBank/DDBJ whole genome shotgun (WGS) entry which is preliminary data.</text>
</comment>
<name>A0AAD6N0L2_9EURO</name>
<dbReference type="Pfam" id="PF22998">
    <property type="entry name" value="GNAT_LYC1-like"/>
    <property type="match status" value="1"/>
</dbReference>
<dbReference type="Proteomes" id="UP001215712">
    <property type="component" value="Unassembled WGS sequence"/>
</dbReference>
<accession>A0AAD6N0L2</accession>
<evidence type="ECO:0000313" key="2">
    <source>
        <dbReference type="EMBL" id="KAJ5740321.1"/>
    </source>
</evidence>
<proteinExistence type="predicted"/>
<dbReference type="InterPro" id="IPR016181">
    <property type="entry name" value="Acyl_CoA_acyltransferase"/>
</dbReference>
<protein>
    <submittedName>
        <fullName evidence="2">Acyl-CoA N-acyltransferase</fullName>
    </submittedName>
</protein>
<reference evidence="2" key="2">
    <citation type="submission" date="2023-01" db="EMBL/GenBank/DDBJ databases">
        <authorList>
            <person name="Petersen C."/>
        </authorList>
    </citation>
    <scope>NUCLEOTIDE SEQUENCE</scope>
    <source>
        <strain evidence="2">IBT 17514</strain>
    </source>
</reference>
<gene>
    <name evidence="2" type="ORF">N7493_000193</name>
</gene>
<evidence type="ECO:0000259" key="1">
    <source>
        <dbReference type="Pfam" id="PF22998"/>
    </source>
</evidence>
<feature type="domain" description="LYC1 C-terminal" evidence="1">
    <location>
        <begin position="174"/>
        <end position="390"/>
    </location>
</feature>
<dbReference type="Gene3D" id="3.40.630.30">
    <property type="match status" value="1"/>
</dbReference>
<dbReference type="AlphaFoldDB" id="A0AAD6N0L2"/>
<dbReference type="InterPro" id="IPR055100">
    <property type="entry name" value="GNAT_LYC1-like"/>
</dbReference>
<dbReference type="PANTHER" id="PTHR34815:SF4">
    <property type="entry name" value="N-ACETYLTRANSFERASE DOMAIN-CONTAINING PROTEIN"/>
    <property type="match status" value="1"/>
</dbReference>
<reference evidence="2" key="1">
    <citation type="journal article" date="2023" name="IMA Fungus">
        <title>Comparative genomic study of the Penicillium genus elucidates a diverse pangenome and 15 lateral gene transfer events.</title>
        <authorList>
            <person name="Petersen C."/>
            <person name="Sorensen T."/>
            <person name="Nielsen M.R."/>
            <person name="Sondergaard T.E."/>
            <person name="Sorensen J.L."/>
            <person name="Fitzpatrick D.A."/>
            <person name="Frisvad J.C."/>
            <person name="Nielsen K.L."/>
        </authorList>
    </citation>
    <scope>NUCLEOTIDE SEQUENCE</scope>
    <source>
        <strain evidence="2">IBT 17514</strain>
    </source>
</reference>
<dbReference type="PANTHER" id="PTHR34815">
    <property type="entry name" value="LYSINE ACETYLTRANSFERASE"/>
    <property type="match status" value="1"/>
</dbReference>